<organism evidence="1 2">
    <name type="scientific">Pseudosulfitobacter pseudonitzschiae</name>
    <dbReference type="NCBI Taxonomy" id="1402135"/>
    <lineage>
        <taxon>Bacteria</taxon>
        <taxon>Pseudomonadati</taxon>
        <taxon>Pseudomonadota</taxon>
        <taxon>Alphaproteobacteria</taxon>
        <taxon>Rhodobacterales</taxon>
        <taxon>Roseobacteraceae</taxon>
        <taxon>Pseudosulfitobacter</taxon>
    </lineage>
</organism>
<dbReference type="Pfam" id="PF11066">
    <property type="entry name" value="DUF2867"/>
    <property type="match status" value="1"/>
</dbReference>
<gene>
    <name evidence="1" type="ORF">SUH3_17800</name>
</gene>
<dbReference type="RefSeq" id="WP_037925197.1">
    <property type="nucleotide sequence ID" value="NZ_CP054599.1"/>
</dbReference>
<proteinExistence type="predicted"/>
<evidence type="ECO:0000313" key="2">
    <source>
        <dbReference type="Proteomes" id="UP000027746"/>
    </source>
</evidence>
<sequence>MISLPDSNIRILEPVSELSFFDTQSIEVAREISPLEAWNIIMSQPQPLLRLAFQVRDTVSSCFGVRKIGGFSGRQTQQVVSGDTLDFLLVELDFLLVENVDTQTLVLPERDRHLDVMTCISTGEHSVAVTSSVRVHNLFGTLYMIPVGIAHKWIVRGMLKHLRQTLAA</sequence>
<dbReference type="OrthoDB" id="7058586at2"/>
<dbReference type="EMBL" id="JAMD01000004">
    <property type="protein sequence ID" value="KEJ96117.1"/>
    <property type="molecule type" value="Genomic_DNA"/>
</dbReference>
<dbReference type="InterPro" id="IPR021295">
    <property type="entry name" value="DUF2867"/>
</dbReference>
<keyword evidence="2" id="KW-1185">Reference proteome</keyword>
<dbReference type="AlphaFoldDB" id="A0A073JEH0"/>
<reference evidence="1 2" key="1">
    <citation type="submission" date="2014-01" db="EMBL/GenBank/DDBJ databases">
        <title>Sulfitobacter sp. H3 (MCCC 1A00686) Genome Sequencing.</title>
        <authorList>
            <person name="Lai Q."/>
            <person name="Hong Z."/>
        </authorList>
    </citation>
    <scope>NUCLEOTIDE SEQUENCE [LARGE SCALE GENOMIC DNA]</scope>
    <source>
        <strain evidence="1 2">H3</strain>
    </source>
</reference>
<dbReference type="GeneID" id="68871066"/>
<dbReference type="Proteomes" id="UP000027746">
    <property type="component" value="Unassembled WGS sequence"/>
</dbReference>
<name>A0A073JEH0_9RHOB</name>
<accession>A0A073JEH0</accession>
<comment type="caution">
    <text evidence="1">The sequence shown here is derived from an EMBL/GenBank/DDBJ whole genome shotgun (WGS) entry which is preliminary data.</text>
</comment>
<evidence type="ECO:0000313" key="1">
    <source>
        <dbReference type="EMBL" id="KEJ96117.1"/>
    </source>
</evidence>
<evidence type="ECO:0008006" key="3">
    <source>
        <dbReference type="Google" id="ProtNLM"/>
    </source>
</evidence>
<protein>
    <recommendedName>
        <fullName evidence="3">DUF2867 domain-containing protein</fullName>
    </recommendedName>
</protein>